<dbReference type="InterPro" id="IPR011990">
    <property type="entry name" value="TPR-like_helical_dom_sf"/>
</dbReference>
<dbReference type="EMBL" id="JABAIL010000006">
    <property type="protein sequence ID" value="NLR93297.1"/>
    <property type="molecule type" value="Genomic_DNA"/>
</dbReference>
<dbReference type="SUPFAM" id="SSF81901">
    <property type="entry name" value="HCP-like"/>
    <property type="match status" value="1"/>
</dbReference>
<feature type="chain" id="PRO_5030637014" description="Tetratricopeptide repeat protein" evidence="1">
    <location>
        <begin position="25"/>
        <end position="137"/>
    </location>
</feature>
<evidence type="ECO:0000313" key="3">
    <source>
        <dbReference type="Proteomes" id="UP000585050"/>
    </source>
</evidence>
<comment type="caution">
    <text evidence="2">The sequence shown here is derived from an EMBL/GenBank/DDBJ whole genome shotgun (WGS) entry which is preliminary data.</text>
</comment>
<dbReference type="RefSeq" id="WP_168884012.1">
    <property type="nucleotide sequence ID" value="NZ_JABAIL010000006.1"/>
</dbReference>
<gene>
    <name evidence="2" type="ORF">HGP29_19025</name>
</gene>
<accession>A0A7X8SN92</accession>
<dbReference type="Proteomes" id="UP000585050">
    <property type="component" value="Unassembled WGS sequence"/>
</dbReference>
<protein>
    <recommendedName>
        <fullName evidence="4">Tetratricopeptide repeat protein</fullName>
    </recommendedName>
</protein>
<feature type="signal peptide" evidence="1">
    <location>
        <begin position="1"/>
        <end position="24"/>
    </location>
</feature>
<organism evidence="2 3">
    <name type="scientific">Flammeovirga agarivorans</name>
    <dbReference type="NCBI Taxonomy" id="2726742"/>
    <lineage>
        <taxon>Bacteria</taxon>
        <taxon>Pseudomonadati</taxon>
        <taxon>Bacteroidota</taxon>
        <taxon>Cytophagia</taxon>
        <taxon>Cytophagales</taxon>
        <taxon>Flammeovirgaceae</taxon>
        <taxon>Flammeovirga</taxon>
    </lineage>
</organism>
<evidence type="ECO:0000313" key="2">
    <source>
        <dbReference type="EMBL" id="NLR93297.1"/>
    </source>
</evidence>
<dbReference type="Gene3D" id="1.25.40.10">
    <property type="entry name" value="Tetratricopeptide repeat domain"/>
    <property type="match status" value="1"/>
</dbReference>
<sequence length="137" mass="15751">MKTLFSATLLSLFVLLSSFNTVSAEEAPAEEKMSLLIKMVNSADKNDWQTLNKAAMFCINWNADLELAKQWIEASIQISDNPEAYELMGDYYLRTGNLRKAYGYYLTSLEKGLFSLNREDLIRIQRKNVTFGRMLMD</sequence>
<dbReference type="AlphaFoldDB" id="A0A7X8SN92"/>
<keyword evidence="3" id="KW-1185">Reference proteome</keyword>
<evidence type="ECO:0000256" key="1">
    <source>
        <dbReference type="SAM" id="SignalP"/>
    </source>
</evidence>
<keyword evidence="1" id="KW-0732">Signal</keyword>
<reference evidence="2 3" key="1">
    <citation type="submission" date="2020-04" db="EMBL/GenBank/DDBJ databases">
        <title>Flammeovirga sp. SR4, a novel species isolated from seawater.</title>
        <authorList>
            <person name="Wang X."/>
        </authorList>
    </citation>
    <scope>NUCLEOTIDE SEQUENCE [LARGE SCALE GENOMIC DNA]</scope>
    <source>
        <strain evidence="2 3">SR4</strain>
    </source>
</reference>
<name>A0A7X8SN92_9BACT</name>
<evidence type="ECO:0008006" key="4">
    <source>
        <dbReference type="Google" id="ProtNLM"/>
    </source>
</evidence>
<proteinExistence type="predicted"/>